<dbReference type="PANTHER" id="PTHR43305:SF1">
    <property type="entry name" value="FAMILY N-ACETYLTRANSFERASE, PUTATIVE (AFU_ORTHOLOGUE AFUA_2G01380)-RELATED"/>
    <property type="match status" value="1"/>
</dbReference>
<evidence type="ECO:0000259" key="1">
    <source>
        <dbReference type="PROSITE" id="PS51186"/>
    </source>
</evidence>
<dbReference type="Gene3D" id="3.40.630.30">
    <property type="match status" value="1"/>
</dbReference>
<sequence length="161" mass="18445">MSIRIDFAESTIDFDKARQLFLEYADSLGFSLSFQGFEEELENLPGKYASPDGCILLAWDELECVGCVGLRPLNQNVCEMKRLYVKPAFRRTGLGRFLAEKIVQQGSQKSYVRMQLDTLSSMKYAMKLYRSLGFVETDPYYNNPHPEVVFFEITLDKPTPA</sequence>
<dbReference type="CDD" id="cd04301">
    <property type="entry name" value="NAT_SF"/>
    <property type="match status" value="1"/>
</dbReference>
<accession>A0A381SGN0</accession>
<dbReference type="SUPFAM" id="SSF55729">
    <property type="entry name" value="Acyl-CoA N-acyltransferases (Nat)"/>
    <property type="match status" value="1"/>
</dbReference>
<dbReference type="GO" id="GO:0016747">
    <property type="term" value="F:acyltransferase activity, transferring groups other than amino-acyl groups"/>
    <property type="evidence" value="ECO:0007669"/>
    <property type="project" value="InterPro"/>
</dbReference>
<dbReference type="Pfam" id="PF00583">
    <property type="entry name" value="Acetyltransf_1"/>
    <property type="match status" value="1"/>
</dbReference>
<dbReference type="AlphaFoldDB" id="A0A381SGN0"/>
<dbReference type="InterPro" id="IPR000182">
    <property type="entry name" value="GNAT_dom"/>
</dbReference>
<evidence type="ECO:0000313" key="2">
    <source>
        <dbReference type="EMBL" id="SVA00343.1"/>
    </source>
</evidence>
<organism evidence="2">
    <name type="scientific">marine metagenome</name>
    <dbReference type="NCBI Taxonomy" id="408172"/>
    <lineage>
        <taxon>unclassified sequences</taxon>
        <taxon>metagenomes</taxon>
        <taxon>ecological metagenomes</taxon>
    </lineage>
</organism>
<feature type="domain" description="N-acetyltransferase" evidence="1">
    <location>
        <begin position="5"/>
        <end position="156"/>
    </location>
</feature>
<dbReference type="PANTHER" id="PTHR43305">
    <property type="entry name" value="FAMILY N-ACETYLTRANSFERASE, PUTATIVE (AFU_ORTHOLOGUE AFUA_2G01380)-RELATED"/>
    <property type="match status" value="1"/>
</dbReference>
<dbReference type="InterPro" id="IPR052777">
    <property type="entry name" value="Acetyltransferase_Enz"/>
</dbReference>
<dbReference type="EMBL" id="UINC01002791">
    <property type="protein sequence ID" value="SVA00343.1"/>
    <property type="molecule type" value="Genomic_DNA"/>
</dbReference>
<name>A0A381SGN0_9ZZZZ</name>
<dbReference type="PROSITE" id="PS51186">
    <property type="entry name" value="GNAT"/>
    <property type="match status" value="1"/>
</dbReference>
<gene>
    <name evidence="2" type="ORF">METZ01_LOCUS53197</name>
</gene>
<protein>
    <recommendedName>
        <fullName evidence="1">N-acetyltransferase domain-containing protein</fullName>
    </recommendedName>
</protein>
<proteinExistence type="predicted"/>
<dbReference type="InterPro" id="IPR016181">
    <property type="entry name" value="Acyl_CoA_acyltransferase"/>
</dbReference>
<reference evidence="2" key="1">
    <citation type="submission" date="2018-05" db="EMBL/GenBank/DDBJ databases">
        <authorList>
            <person name="Lanie J.A."/>
            <person name="Ng W.-L."/>
            <person name="Kazmierczak K.M."/>
            <person name="Andrzejewski T.M."/>
            <person name="Davidsen T.M."/>
            <person name="Wayne K.J."/>
            <person name="Tettelin H."/>
            <person name="Glass J.I."/>
            <person name="Rusch D."/>
            <person name="Podicherti R."/>
            <person name="Tsui H.-C.T."/>
            <person name="Winkler M.E."/>
        </authorList>
    </citation>
    <scope>NUCLEOTIDE SEQUENCE</scope>
</reference>